<evidence type="ECO:0000313" key="2">
    <source>
        <dbReference type="EMBL" id="KAG1776312.1"/>
    </source>
</evidence>
<organism evidence="2 3">
    <name type="scientific">Suillus placidus</name>
    <dbReference type="NCBI Taxonomy" id="48579"/>
    <lineage>
        <taxon>Eukaryota</taxon>
        <taxon>Fungi</taxon>
        <taxon>Dikarya</taxon>
        <taxon>Basidiomycota</taxon>
        <taxon>Agaricomycotina</taxon>
        <taxon>Agaricomycetes</taxon>
        <taxon>Agaricomycetidae</taxon>
        <taxon>Boletales</taxon>
        <taxon>Suillineae</taxon>
        <taxon>Suillaceae</taxon>
        <taxon>Suillus</taxon>
    </lineage>
</organism>
<dbReference type="InterPro" id="IPR053261">
    <property type="entry name" value="Polyketide-peptide_reg"/>
</dbReference>
<dbReference type="AlphaFoldDB" id="A0A9P7D259"/>
<dbReference type="InterPro" id="IPR016084">
    <property type="entry name" value="Haem_Oase-like_multi-hlx"/>
</dbReference>
<proteinExistence type="predicted"/>
<feature type="domain" description="Thiaminase-2/PQQC" evidence="1">
    <location>
        <begin position="17"/>
        <end position="237"/>
    </location>
</feature>
<dbReference type="PANTHER" id="PTHR41813:SF2">
    <property type="entry name" value="REGULATOR PAB1642, PUTATIVE (AFU_ORTHOLOGUE AFUA_3G11955)-RELATED"/>
    <property type="match status" value="1"/>
</dbReference>
<dbReference type="OrthoDB" id="37730at2759"/>
<dbReference type="EMBL" id="JABBWD010000027">
    <property type="protein sequence ID" value="KAG1776312.1"/>
    <property type="molecule type" value="Genomic_DNA"/>
</dbReference>
<sequence>MMPDMHGHITHHLKDRSNLRSHYSAATRHEFLTAAGTLTLSRTRLALWLCQDRIYAAHAYPRFIGLLISKIPFDGPAVEEELNRETLALLITCLEGVIREVAFFEGVADEWRLDINGWTERKATRDYTAEMARVASVGSLEEGLVFLWAMEQVYLDAWKYVKSLLPPQSDSEDDTAKAIRQLTNNWTTPEFEEFVQKVEIQANRHFARRHHGHSHSAVRAMESIWARVVELEEMFWPEDGEDTRLSSRAF</sequence>
<dbReference type="CDD" id="cd19357">
    <property type="entry name" value="TenA_E_At3g16990-like"/>
    <property type="match status" value="1"/>
</dbReference>
<evidence type="ECO:0000313" key="3">
    <source>
        <dbReference type="Proteomes" id="UP000714275"/>
    </source>
</evidence>
<comment type="caution">
    <text evidence="2">The sequence shown here is derived from an EMBL/GenBank/DDBJ whole genome shotgun (WGS) entry which is preliminary data.</text>
</comment>
<protein>
    <submittedName>
        <fullName evidence="2">Heme oxygenase-like protein</fullName>
    </submittedName>
</protein>
<gene>
    <name evidence="2" type="ORF">EV702DRAFT_1109622</name>
</gene>
<dbReference type="Pfam" id="PF03070">
    <property type="entry name" value="TENA_THI-4"/>
    <property type="match status" value="1"/>
</dbReference>
<dbReference type="Gene3D" id="1.20.910.10">
    <property type="entry name" value="Heme oxygenase-like"/>
    <property type="match status" value="1"/>
</dbReference>
<dbReference type="PANTHER" id="PTHR41813">
    <property type="entry name" value="REGULATOR PAB1642, PUTATIVE (AFU_ORTHOLOGUE AFUA_3G11955)-RELATED"/>
    <property type="match status" value="1"/>
</dbReference>
<dbReference type="Proteomes" id="UP000714275">
    <property type="component" value="Unassembled WGS sequence"/>
</dbReference>
<keyword evidence="3" id="KW-1185">Reference proteome</keyword>
<dbReference type="GO" id="GO:0006772">
    <property type="term" value="P:thiamine metabolic process"/>
    <property type="evidence" value="ECO:0007669"/>
    <property type="project" value="UniProtKB-ARBA"/>
</dbReference>
<name>A0A9P7D259_9AGAM</name>
<accession>A0A9P7D259</accession>
<dbReference type="InterPro" id="IPR004305">
    <property type="entry name" value="Thiaminase-2/PQQC"/>
</dbReference>
<reference evidence="2" key="1">
    <citation type="journal article" date="2020" name="New Phytol.">
        <title>Comparative genomics reveals dynamic genome evolution in host specialist ectomycorrhizal fungi.</title>
        <authorList>
            <person name="Lofgren L.A."/>
            <person name="Nguyen N.H."/>
            <person name="Vilgalys R."/>
            <person name="Ruytinx J."/>
            <person name="Liao H.L."/>
            <person name="Branco S."/>
            <person name="Kuo A."/>
            <person name="LaButti K."/>
            <person name="Lipzen A."/>
            <person name="Andreopoulos W."/>
            <person name="Pangilinan J."/>
            <person name="Riley R."/>
            <person name="Hundley H."/>
            <person name="Na H."/>
            <person name="Barry K."/>
            <person name="Grigoriev I.V."/>
            <person name="Stajich J.E."/>
            <person name="Kennedy P.G."/>
        </authorList>
    </citation>
    <scope>NUCLEOTIDE SEQUENCE</scope>
    <source>
        <strain evidence="2">DOB743</strain>
    </source>
</reference>
<dbReference type="SUPFAM" id="SSF48613">
    <property type="entry name" value="Heme oxygenase-like"/>
    <property type="match status" value="1"/>
</dbReference>
<evidence type="ECO:0000259" key="1">
    <source>
        <dbReference type="Pfam" id="PF03070"/>
    </source>
</evidence>